<dbReference type="Proteomes" id="UP000594262">
    <property type="component" value="Unplaced"/>
</dbReference>
<organism evidence="2 3">
    <name type="scientific">Clytia hemisphaerica</name>
    <dbReference type="NCBI Taxonomy" id="252671"/>
    <lineage>
        <taxon>Eukaryota</taxon>
        <taxon>Metazoa</taxon>
        <taxon>Cnidaria</taxon>
        <taxon>Hydrozoa</taxon>
        <taxon>Hydroidolina</taxon>
        <taxon>Leptothecata</taxon>
        <taxon>Obeliida</taxon>
        <taxon>Clytiidae</taxon>
        <taxon>Clytia</taxon>
    </lineage>
</organism>
<feature type="transmembrane region" description="Helical" evidence="1">
    <location>
        <begin position="234"/>
        <end position="252"/>
    </location>
</feature>
<dbReference type="EnsemblMetazoa" id="CLYHEMT009840.1">
    <property type="protein sequence ID" value="CLYHEMP009840.1"/>
    <property type="gene ID" value="CLYHEMG009840"/>
</dbReference>
<keyword evidence="1" id="KW-1133">Transmembrane helix</keyword>
<name>A0A7M5WLM8_9CNID</name>
<accession>A0A7M5WLM8</accession>
<evidence type="ECO:0000256" key="1">
    <source>
        <dbReference type="SAM" id="Phobius"/>
    </source>
</evidence>
<evidence type="ECO:0000313" key="2">
    <source>
        <dbReference type="EnsemblMetazoa" id="CLYHEMP009840.1"/>
    </source>
</evidence>
<sequence length="256" mass="28481">ISILVSKQMNDKESNKSGVDMQNSPLGFNGDLCSVNDPVNESKSNAMTRLKFPVNNGGAKVVQYRDLEQSTSVIESANFDIQERTLPRAKLQIQDISVLPTDHSNINIHEPIIDESIVRTQTLPKDLFSGKEFTCLPIDLQNTPINKKATIDSRRTARELTVLQPICLQTPPPRYKHLVHLFLTDEPPTYYAATGIKVASAKEPDLTKPAHDGQTRRCCSLNSICGKELTRFEIVLRVLAGLVFIIIGISIFKNVL</sequence>
<reference evidence="2" key="1">
    <citation type="submission" date="2021-01" db="UniProtKB">
        <authorList>
            <consortium name="EnsemblMetazoa"/>
        </authorList>
    </citation>
    <scope>IDENTIFICATION</scope>
</reference>
<proteinExistence type="predicted"/>
<keyword evidence="1" id="KW-0812">Transmembrane</keyword>
<keyword evidence="3" id="KW-1185">Reference proteome</keyword>
<dbReference type="AlphaFoldDB" id="A0A7M5WLM8"/>
<keyword evidence="1" id="KW-0472">Membrane</keyword>
<protein>
    <submittedName>
        <fullName evidence="2">Uncharacterized protein</fullName>
    </submittedName>
</protein>
<evidence type="ECO:0000313" key="3">
    <source>
        <dbReference type="Proteomes" id="UP000594262"/>
    </source>
</evidence>